<evidence type="ECO:0000313" key="1">
    <source>
        <dbReference type="EMBL" id="QHZ59721.1"/>
    </source>
</evidence>
<organism evidence="1 2">
    <name type="scientific">Pseudomonas phage vB_PaeP_PE3</name>
    <dbReference type="NCBI Taxonomy" id="2696344"/>
    <lineage>
        <taxon>Viruses</taxon>
        <taxon>Duplodnaviria</taxon>
        <taxon>Heunggongvirae</taxon>
        <taxon>Uroviricota</taxon>
        <taxon>Caudoviricetes</taxon>
        <taxon>Autographivirales</taxon>
        <taxon>Autoscriptoviridae</taxon>
        <taxon>Krylovirinae</taxon>
        <taxon>Phikmvvirus</taxon>
        <taxon>Phikmvvirus PE3</taxon>
    </lineage>
</organism>
<gene>
    <name evidence="1" type="ORF">vBPaePPE3_009</name>
</gene>
<keyword evidence="2" id="KW-1185">Reference proteome</keyword>
<dbReference type="EMBL" id="MN901924">
    <property type="protein sequence ID" value="QHZ59721.1"/>
    <property type="molecule type" value="Genomic_DNA"/>
</dbReference>
<evidence type="ECO:0000313" key="2">
    <source>
        <dbReference type="Proteomes" id="UP000466341"/>
    </source>
</evidence>
<protein>
    <submittedName>
        <fullName evidence="1">Uncharacterized protein</fullName>
    </submittedName>
</protein>
<accession>A0A6C0R0E6</accession>
<reference evidence="1 2" key="1">
    <citation type="submission" date="2020-01" db="EMBL/GenBank/DDBJ databases">
        <title>Complete genome of the Pseudomonas phage vB_PaeP_PE3.</title>
        <authorList>
            <person name="Pires D.P."/>
            <person name="Monteiro R."/>
            <person name="Azeredo J."/>
        </authorList>
    </citation>
    <scope>NUCLEOTIDE SEQUENCE [LARGE SCALE GENOMIC DNA]</scope>
</reference>
<proteinExistence type="predicted"/>
<dbReference type="Proteomes" id="UP000466341">
    <property type="component" value="Segment"/>
</dbReference>
<sequence>MNYTVRLKDGTSRKVLADNVTTGHAFVELWLHGGVIAIYPACEVQEVSRIDLVQEGE</sequence>
<name>A0A6C0R0E6_9CAUD</name>